<dbReference type="PANTHER" id="PTHR11430">
    <property type="entry name" value="LIPOCALIN"/>
    <property type="match status" value="1"/>
</dbReference>
<keyword evidence="3" id="KW-0964">Secreted</keyword>
<dbReference type="SUPFAM" id="SSF50814">
    <property type="entry name" value="Lipocalins"/>
    <property type="match status" value="1"/>
</dbReference>
<dbReference type="PANTHER" id="PTHR11430:SF76">
    <property type="entry name" value="MAJOR URINARY PROTEIN 1-RELATED"/>
    <property type="match status" value="1"/>
</dbReference>
<proteinExistence type="inferred from homology"/>
<comment type="similarity">
    <text evidence="2">Belongs to the calycin superfamily. Lipocalin family.</text>
</comment>
<feature type="signal peptide" evidence="7">
    <location>
        <begin position="1"/>
        <end position="18"/>
    </location>
</feature>
<dbReference type="InterPro" id="IPR000566">
    <property type="entry name" value="Lipocln_cytosolic_FA-bd_dom"/>
</dbReference>
<dbReference type="PRINTS" id="PR01221">
    <property type="entry name" value="MAJORURINARY"/>
</dbReference>
<keyword evidence="4 7" id="KW-0732">Signal</keyword>
<dbReference type="PRINTS" id="PR00179">
    <property type="entry name" value="LIPOCALIN"/>
</dbReference>
<feature type="domain" description="Lipocalin/cytosolic fatty-acid binding" evidence="8">
    <location>
        <begin position="31"/>
        <end position="166"/>
    </location>
</feature>
<accession>A0A6P5JX82</accession>
<protein>
    <submittedName>
        <fullName evidence="10">Major urinary protein-like</fullName>
    </submittedName>
</protein>
<evidence type="ECO:0000313" key="10">
    <source>
        <dbReference type="RefSeq" id="XP_020837036.1"/>
    </source>
</evidence>
<dbReference type="Gene3D" id="2.40.128.20">
    <property type="match status" value="1"/>
</dbReference>
<feature type="chain" id="PRO_5027991370" evidence="7">
    <location>
        <begin position="19"/>
        <end position="173"/>
    </location>
</feature>
<evidence type="ECO:0000256" key="5">
    <source>
        <dbReference type="ARBA" id="ARBA00022743"/>
    </source>
</evidence>
<evidence type="ECO:0000313" key="9">
    <source>
        <dbReference type="Proteomes" id="UP000515140"/>
    </source>
</evidence>
<keyword evidence="6" id="KW-1015">Disulfide bond</keyword>
<dbReference type="InterPro" id="IPR002971">
    <property type="entry name" value="Maj_urinary"/>
</dbReference>
<dbReference type="KEGG" id="pcw:110205077"/>
<gene>
    <name evidence="10" type="primary">LOC110205077</name>
</gene>
<dbReference type="GO" id="GO:0005615">
    <property type="term" value="C:extracellular space"/>
    <property type="evidence" value="ECO:0007669"/>
    <property type="project" value="TreeGrafter"/>
</dbReference>
<evidence type="ECO:0000256" key="6">
    <source>
        <dbReference type="ARBA" id="ARBA00023157"/>
    </source>
</evidence>
<evidence type="ECO:0000256" key="3">
    <source>
        <dbReference type="ARBA" id="ARBA00022525"/>
    </source>
</evidence>
<dbReference type="Pfam" id="PF00061">
    <property type="entry name" value="Lipocalin"/>
    <property type="match status" value="1"/>
</dbReference>
<dbReference type="RefSeq" id="XP_020837036.1">
    <property type="nucleotide sequence ID" value="XM_020981377.1"/>
</dbReference>
<dbReference type="InterPro" id="IPR012674">
    <property type="entry name" value="Calycin"/>
</dbReference>
<evidence type="ECO:0000256" key="1">
    <source>
        <dbReference type="ARBA" id="ARBA00004613"/>
    </source>
</evidence>
<evidence type="ECO:0000256" key="2">
    <source>
        <dbReference type="ARBA" id="ARBA00006889"/>
    </source>
</evidence>
<evidence type="ECO:0000256" key="7">
    <source>
        <dbReference type="SAM" id="SignalP"/>
    </source>
</evidence>
<dbReference type="InterPro" id="IPR002345">
    <property type="entry name" value="Lipocalin"/>
</dbReference>
<keyword evidence="9" id="KW-1185">Reference proteome</keyword>
<reference evidence="10" key="1">
    <citation type="submission" date="2025-08" db="UniProtKB">
        <authorList>
            <consortium name="RefSeq"/>
        </authorList>
    </citation>
    <scope>IDENTIFICATION</scope>
    <source>
        <tissue evidence="10">Spleen</tissue>
    </source>
</reference>
<evidence type="ECO:0000256" key="4">
    <source>
        <dbReference type="ARBA" id="ARBA00022729"/>
    </source>
</evidence>
<evidence type="ECO:0000259" key="8">
    <source>
        <dbReference type="Pfam" id="PF00061"/>
    </source>
</evidence>
<keyword evidence="5" id="KW-0494">Milk protein</keyword>
<dbReference type="InParanoid" id="A0A6P5JX82"/>
<sequence>MKILLLTLGLGLVCGLQGLDNSAKGSPKLDGKWFTVALASNVTSKIEEGGSLRIFVYNIRVYDGFLTADFFKRENGKCIPFSVTAITKEDGSNLVHYDGLNDFSLESFDDEYSIFMLYNIKDGEVTIWGELFGRTPDLPDEIKKKFEEICERFGIGKDQIRDLYNDDRCEKLR</sequence>
<dbReference type="AlphaFoldDB" id="A0A6P5JX82"/>
<comment type="subcellular location">
    <subcellularLocation>
        <location evidence="1">Secreted</location>
    </subcellularLocation>
</comment>
<dbReference type="GeneID" id="110205077"/>
<dbReference type="GO" id="GO:0036094">
    <property type="term" value="F:small molecule binding"/>
    <property type="evidence" value="ECO:0007669"/>
    <property type="project" value="InterPro"/>
</dbReference>
<dbReference type="Proteomes" id="UP000515140">
    <property type="component" value="Unplaced"/>
</dbReference>
<organism evidence="9 10">
    <name type="scientific">Phascolarctos cinereus</name>
    <name type="common">Koala</name>
    <dbReference type="NCBI Taxonomy" id="38626"/>
    <lineage>
        <taxon>Eukaryota</taxon>
        <taxon>Metazoa</taxon>
        <taxon>Chordata</taxon>
        <taxon>Craniata</taxon>
        <taxon>Vertebrata</taxon>
        <taxon>Euteleostomi</taxon>
        <taxon>Mammalia</taxon>
        <taxon>Metatheria</taxon>
        <taxon>Diprotodontia</taxon>
        <taxon>Phascolarctidae</taxon>
        <taxon>Phascolarctos</taxon>
    </lineage>
</organism>
<name>A0A6P5JX82_PHACI</name>